<protein>
    <recommendedName>
        <fullName evidence="1">Serine aminopeptidase S33 domain-containing protein</fullName>
    </recommendedName>
</protein>
<reference evidence="2 3" key="1">
    <citation type="journal article" date="2013" name="Genome Announc.">
        <title>Draft Genome Sequence of Rhizobium mesoamericanum STM3625, a Nitrogen-Fixing Symbiont of Mimosa pudica Isolated in French Guiana (South America).</title>
        <authorList>
            <person name="Moulin L."/>
            <person name="Mornico D."/>
            <person name="Melkonian R."/>
            <person name="Klonowska A."/>
        </authorList>
    </citation>
    <scope>NUCLEOTIDE SEQUENCE [LARGE SCALE GENOMIC DNA]</scope>
    <source>
        <strain evidence="2 3">STM3625</strain>
    </source>
</reference>
<gene>
    <name evidence="2" type="ORF">BN77_3473</name>
</gene>
<dbReference type="RefSeq" id="WP_007533803.1">
    <property type="nucleotide sequence ID" value="NZ_HF536772.1"/>
</dbReference>
<dbReference type="InterPro" id="IPR029058">
    <property type="entry name" value="AB_hydrolase_fold"/>
</dbReference>
<comment type="caution">
    <text evidence="2">The sequence shown here is derived from an EMBL/GenBank/DDBJ whole genome shotgun (WGS) entry which is preliminary data.</text>
</comment>
<dbReference type="Pfam" id="PF12146">
    <property type="entry name" value="Hydrolase_4"/>
    <property type="match status" value="1"/>
</dbReference>
<feature type="domain" description="Serine aminopeptidase S33" evidence="1">
    <location>
        <begin position="61"/>
        <end position="166"/>
    </location>
</feature>
<organism evidence="2 3">
    <name type="scientific">Rhizobium mesoamericanum STM3625</name>
    <dbReference type="NCBI Taxonomy" id="1211777"/>
    <lineage>
        <taxon>Bacteria</taxon>
        <taxon>Pseudomonadati</taxon>
        <taxon>Pseudomonadota</taxon>
        <taxon>Alphaproteobacteria</taxon>
        <taxon>Hyphomicrobiales</taxon>
        <taxon>Rhizobiaceae</taxon>
        <taxon>Rhizobium/Agrobacterium group</taxon>
        <taxon>Rhizobium</taxon>
    </lineage>
</organism>
<dbReference type="Gene3D" id="3.40.50.1820">
    <property type="entry name" value="alpha/beta hydrolase"/>
    <property type="match status" value="1"/>
</dbReference>
<proteinExistence type="predicted"/>
<dbReference type="eggNOG" id="COG1073">
    <property type="taxonomic scope" value="Bacteria"/>
</dbReference>
<name>K0Q1Y4_9HYPH</name>
<dbReference type="Proteomes" id="UP000009319">
    <property type="component" value="Unassembled WGS sequence"/>
</dbReference>
<dbReference type="PANTHER" id="PTHR12277">
    <property type="entry name" value="ALPHA/BETA HYDROLASE DOMAIN-CONTAINING PROTEIN"/>
    <property type="match status" value="1"/>
</dbReference>
<dbReference type="STRING" id="1211777.BN77_3473"/>
<dbReference type="HOGENOM" id="CLU_1033958_0_0_5"/>
<evidence type="ECO:0000313" key="2">
    <source>
        <dbReference type="EMBL" id="CCM76459.1"/>
    </source>
</evidence>
<dbReference type="SUPFAM" id="SSF53474">
    <property type="entry name" value="alpha/beta-Hydrolases"/>
    <property type="match status" value="1"/>
</dbReference>
<keyword evidence="3" id="KW-1185">Reference proteome</keyword>
<dbReference type="PANTHER" id="PTHR12277:SF81">
    <property type="entry name" value="PROTEIN ABHD13"/>
    <property type="match status" value="1"/>
</dbReference>
<dbReference type="InterPro" id="IPR022742">
    <property type="entry name" value="Hydrolase_4"/>
</dbReference>
<dbReference type="AlphaFoldDB" id="K0Q1Y4"/>
<sequence>MFLSKLIPGINKRVSARLYYPENVPPADCQHDGVCFHTITVTTADGLSISGLATQAPLDAKCCIVFFHGNGGSAAQCATLVAPLYQLGAQIIVAEYRGYGGNEGLPSEEGLMHDARAFYRHATAVSNLPVLLVGHSLGGNIAIQLAAERDRDIAGLVTVNAVASVIAFVPAYIRRFVTDRFEAAPKARLITIPWTIAHDIGDQVVPLTHGLALCHHAFQNVNMRLVTLNNRRHDFVVQSIAPLISEHLSILAGEGCAAGKCEPLDVFGQ</sequence>
<dbReference type="EMBL" id="CANI01000024">
    <property type="protein sequence ID" value="CCM76459.1"/>
    <property type="molecule type" value="Genomic_DNA"/>
</dbReference>
<evidence type="ECO:0000313" key="3">
    <source>
        <dbReference type="Proteomes" id="UP000009319"/>
    </source>
</evidence>
<evidence type="ECO:0000259" key="1">
    <source>
        <dbReference type="Pfam" id="PF12146"/>
    </source>
</evidence>
<accession>K0Q1Y4</accession>